<organism evidence="1 2">
    <name type="scientific">Lentinula detonsa</name>
    <dbReference type="NCBI Taxonomy" id="2804962"/>
    <lineage>
        <taxon>Eukaryota</taxon>
        <taxon>Fungi</taxon>
        <taxon>Dikarya</taxon>
        <taxon>Basidiomycota</taxon>
        <taxon>Agaricomycotina</taxon>
        <taxon>Agaricomycetes</taxon>
        <taxon>Agaricomycetidae</taxon>
        <taxon>Agaricales</taxon>
        <taxon>Marasmiineae</taxon>
        <taxon>Omphalotaceae</taxon>
        <taxon>Lentinula</taxon>
    </lineage>
</organism>
<accession>A0AA38PQ59</accession>
<sequence>MIQHKSVTGIHSKALINVPEMHMCQGEWDEENPITGLKCVGTVEACPSGGWSECLMGGMSRTHPGRYGESLSLIISQYYQRFIAPAWVCLFPQLNLKPRQKLLIRAIVTATTRRDQQIGAVNVIREQDGFVEYSKTQEECFDKVLNLISNRVIVRSIALTQRGGRMIQTG</sequence>
<reference evidence="1" key="1">
    <citation type="submission" date="2022-08" db="EMBL/GenBank/DDBJ databases">
        <authorList>
            <consortium name="DOE Joint Genome Institute"/>
            <person name="Min B."/>
            <person name="Riley R."/>
            <person name="Sierra-Patev S."/>
            <person name="Naranjo-Ortiz M."/>
            <person name="Looney B."/>
            <person name="Konkel Z."/>
            <person name="Slot J.C."/>
            <person name="Sakamoto Y."/>
            <person name="Steenwyk J.L."/>
            <person name="Rokas A."/>
            <person name="Carro J."/>
            <person name="Camarero S."/>
            <person name="Ferreira P."/>
            <person name="Molpeceres G."/>
            <person name="Ruiz-Duenas F.J."/>
            <person name="Serrano A."/>
            <person name="Henrissat B."/>
            <person name="Drula E."/>
            <person name="Hughes K.W."/>
            <person name="Mata J.L."/>
            <person name="Ishikawa N.K."/>
            <person name="Vargas-Isla R."/>
            <person name="Ushijima S."/>
            <person name="Smith C.A."/>
            <person name="Ahrendt S."/>
            <person name="Andreopoulos W."/>
            <person name="He G."/>
            <person name="Labutti K."/>
            <person name="Lipzen A."/>
            <person name="Ng V."/>
            <person name="Sandor L."/>
            <person name="Barry K."/>
            <person name="Martinez A.T."/>
            <person name="Xiao Y."/>
            <person name="Gibbons J.G."/>
            <person name="Terashima K."/>
            <person name="Hibbett D.S."/>
            <person name="Grigoriev I.V."/>
        </authorList>
    </citation>
    <scope>NUCLEOTIDE SEQUENCE</scope>
    <source>
        <strain evidence="1">TFB7829</strain>
    </source>
</reference>
<comment type="caution">
    <text evidence="1">The sequence shown here is derived from an EMBL/GenBank/DDBJ whole genome shotgun (WGS) entry which is preliminary data.</text>
</comment>
<proteinExistence type="predicted"/>
<dbReference type="EMBL" id="MU802299">
    <property type="protein sequence ID" value="KAJ3979633.1"/>
    <property type="molecule type" value="Genomic_DNA"/>
</dbReference>
<protein>
    <submittedName>
        <fullName evidence="1">Uncharacterized protein</fullName>
    </submittedName>
</protein>
<gene>
    <name evidence="1" type="ORF">F5890DRAFT_1575940</name>
</gene>
<dbReference type="Proteomes" id="UP001163850">
    <property type="component" value="Unassembled WGS sequence"/>
</dbReference>
<evidence type="ECO:0000313" key="1">
    <source>
        <dbReference type="EMBL" id="KAJ3979633.1"/>
    </source>
</evidence>
<name>A0AA38PQ59_9AGAR</name>
<evidence type="ECO:0000313" key="2">
    <source>
        <dbReference type="Proteomes" id="UP001163850"/>
    </source>
</evidence>
<dbReference type="AlphaFoldDB" id="A0AA38PQ59"/>